<organism evidence="7">
    <name type="scientific">candidate division WOR-3 bacterium</name>
    <dbReference type="NCBI Taxonomy" id="2052148"/>
    <lineage>
        <taxon>Bacteria</taxon>
        <taxon>Bacteria division WOR-3</taxon>
    </lineage>
</organism>
<evidence type="ECO:0000256" key="3">
    <source>
        <dbReference type="ARBA" id="ARBA00022801"/>
    </source>
</evidence>
<dbReference type="AlphaFoldDB" id="A0A7C6AGR4"/>
<dbReference type="PRINTS" id="PR00723">
    <property type="entry name" value="SUBTILISIN"/>
</dbReference>
<feature type="active site" description="Charge relay system" evidence="5">
    <location>
        <position position="546"/>
    </location>
</feature>
<dbReference type="SUPFAM" id="SSF52743">
    <property type="entry name" value="Subtilisin-like"/>
    <property type="match status" value="1"/>
</dbReference>
<dbReference type="GO" id="GO:0004252">
    <property type="term" value="F:serine-type endopeptidase activity"/>
    <property type="evidence" value="ECO:0007669"/>
    <property type="project" value="UniProtKB-UniRule"/>
</dbReference>
<keyword evidence="2 5" id="KW-0645">Protease</keyword>
<accession>A0A7C6AGR4</accession>
<feature type="active site" description="Charge relay system" evidence="5">
    <location>
        <position position="179"/>
    </location>
</feature>
<proteinExistence type="inferred from homology"/>
<keyword evidence="3 5" id="KW-0378">Hydrolase</keyword>
<comment type="caution">
    <text evidence="7">The sequence shown here is derived from an EMBL/GenBank/DDBJ whole genome shotgun (WGS) entry which is preliminary data.</text>
</comment>
<dbReference type="SUPFAM" id="SSF50939">
    <property type="entry name" value="Sialidases"/>
    <property type="match status" value="1"/>
</dbReference>
<evidence type="ECO:0000259" key="6">
    <source>
        <dbReference type="Pfam" id="PF00082"/>
    </source>
</evidence>
<dbReference type="Gene3D" id="3.40.50.200">
    <property type="entry name" value="Peptidase S8/S53 domain"/>
    <property type="match status" value="1"/>
</dbReference>
<sequence>MIQILIIFCNLYNYRAPLDDKIDPRCFEQEFVRAWVFFTDKAVSIEKYNEVLLHTKKNLNPNSLLRRNLRKGIIDFGDIPIKEEYVEEIENAGGILLYRSKWLNAASFLLSRDNLEKIAGYNFVYRIIPVAKYNKISESVVALQDTTGALTTKQLQMFKVDSLHKIGVFGSNVKIGFLDTGLRRTHIALESLKVIAEYDFLGGDQVYLENIPVTSRYGVYTDLLYHKRTDRDELFLLGDTSNVYMPVRDILWTHSEDGGITWSELKKITNNSNNNWITEFTLCGRDTTFLFFRNRSGLNFVALDTGIIAGPITIIGGFDYRDPRAIMNDDTVYFFYRDRNNIFLRKGNINGFPDQILAISSSASIKLSSAIAGVQKLGIFYYQFPDDSLFFAWSAIPVDTFHPRFTGLIGKDPSVVCFGDTILAIFKDASAPPFYRIGFIRSNDFGNSFTPPIYLSDFLSSTGKVSISRQDDMIYIAWENNGKIYYRISYDNGITFAPPDSINKNFVYLPTTGIISGEIKKFYCQRGDENTDGYNPTDQDYFHPRHGTEMLGIVGGYAKDNYIGVAPGAQFIVAKTENPDSLYEFPVEEDIYIAGLEWAESQGADIVSSSLGYTNWYNWPNDYDGKTSPASIAAYEATKRGVIVVTAAGNVAIPQLVVPGDAIDVITVGGIDSTFQRWHYSGQGPTYDGRLKPEIVCLSAAPVVINPDEKNSYLLSFGTSGATALAAGICALLLEGHPHWNVDSLRKALFETASFANTPSDSIGYGWPDAVKAFYYTTPDIKPAKDCEFLTPFPNPFTVTVHNNIYLPFILNTKTYVELRIYSITGRLIKKIETNKPLAPGRYNDTNPLSLNAAFIWDGKDENGNYVGTGIYYCFLYTYGAGNDVTKIVVVR</sequence>
<dbReference type="InterPro" id="IPR036852">
    <property type="entry name" value="Peptidase_S8/S53_dom_sf"/>
</dbReference>
<evidence type="ECO:0000256" key="5">
    <source>
        <dbReference type="PROSITE-ProRule" id="PRU01240"/>
    </source>
</evidence>
<reference evidence="7" key="1">
    <citation type="journal article" date="2020" name="mSystems">
        <title>Genome- and Community-Level Interaction Insights into Carbon Utilization and Element Cycling Functions of Hydrothermarchaeota in Hydrothermal Sediment.</title>
        <authorList>
            <person name="Zhou Z."/>
            <person name="Liu Y."/>
            <person name="Xu W."/>
            <person name="Pan J."/>
            <person name="Luo Z.H."/>
            <person name="Li M."/>
        </authorList>
    </citation>
    <scope>NUCLEOTIDE SEQUENCE [LARGE SCALE GENOMIC DNA]</scope>
    <source>
        <strain evidence="7">SpSt-783</strain>
    </source>
</reference>
<keyword evidence="4 5" id="KW-0720">Serine protease</keyword>
<dbReference type="InterPro" id="IPR015500">
    <property type="entry name" value="Peptidase_S8_subtilisin-rel"/>
</dbReference>
<feature type="domain" description="Peptidase S8/S53" evidence="6">
    <location>
        <begin position="170"/>
        <end position="766"/>
    </location>
</feature>
<evidence type="ECO:0000256" key="4">
    <source>
        <dbReference type="ARBA" id="ARBA00022825"/>
    </source>
</evidence>
<protein>
    <recommendedName>
        <fullName evidence="6">Peptidase S8/S53 domain-containing protein</fullName>
    </recommendedName>
</protein>
<evidence type="ECO:0000256" key="1">
    <source>
        <dbReference type="ARBA" id="ARBA00011073"/>
    </source>
</evidence>
<comment type="similarity">
    <text evidence="1 5">Belongs to the peptidase S8 family.</text>
</comment>
<dbReference type="PROSITE" id="PS51892">
    <property type="entry name" value="SUBTILASE"/>
    <property type="match status" value="1"/>
</dbReference>
<feature type="active site" description="Charge relay system" evidence="5">
    <location>
        <position position="720"/>
    </location>
</feature>
<gene>
    <name evidence="7" type="ORF">ENV70_06385</name>
</gene>
<dbReference type="PROSITE" id="PS00136">
    <property type="entry name" value="SUBTILASE_ASP"/>
    <property type="match status" value="1"/>
</dbReference>
<evidence type="ECO:0000256" key="2">
    <source>
        <dbReference type="ARBA" id="ARBA00022670"/>
    </source>
</evidence>
<name>A0A7C6AGR4_UNCW3</name>
<dbReference type="InterPro" id="IPR036278">
    <property type="entry name" value="Sialidase_sf"/>
</dbReference>
<dbReference type="InterPro" id="IPR050131">
    <property type="entry name" value="Peptidase_S8_subtilisin-like"/>
</dbReference>
<dbReference type="GO" id="GO:0006508">
    <property type="term" value="P:proteolysis"/>
    <property type="evidence" value="ECO:0007669"/>
    <property type="project" value="UniProtKB-KW"/>
</dbReference>
<dbReference type="InterPro" id="IPR023827">
    <property type="entry name" value="Peptidase_S8_Asp-AS"/>
</dbReference>
<dbReference type="PANTHER" id="PTHR43806:SF67">
    <property type="entry name" value="EGF-LIKE DOMAIN-CONTAINING PROTEIN"/>
    <property type="match status" value="1"/>
</dbReference>
<dbReference type="PANTHER" id="PTHR43806">
    <property type="entry name" value="PEPTIDASE S8"/>
    <property type="match status" value="1"/>
</dbReference>
<dbReference type="Pfam" id="PF00082">
    <property type="entry name" value="Peptidase_S8"/>
    <property type="match status" value="1"/>
</dbReference>
<dbReference type="InterPro" id="IPR000209">
    <property type="entry name" value="Peptidase_S8/S53_dom"/>
</dbReference>
<evidence type="ECO:0000313" key="7">
    <source>
        <dbReference type="EMBL" id="HHS63219.1"/>
    </source>
</evidence>
<dbReference type="EMBL" id="DTHJ01000133">
    <property type="protein sequence ID" value="HHS63219.1"/>
    <property type="molecule type" value="Genomic_DNA"/>
</dbReference>
<dbReference type="Gene3D" id="2.60.40.4070">
    <property type="match status" value="1"/>
</dbReference>